<evidence type="ECO:0000313" key="5">
    <source>
        <dbReference type="Proteomes" id="UP000003257"/>
    </source>
</evidence>
<evidence type="ECO:0000256" key="3">
    <source>
        <dbReference type="ARBA" id="ARBA00022764"/>
    </source>
</evidence>
<sequence>MFDAQENPLSTIYSLRFHEVQKYISMTNHIWTYTITYVNSDFYEGLGEDRAAFDDTLNEAMEWLYDAVATEEAQIRSALEESGEVTIVEPDTAPFAKIAAPIVAAFAEKNCEPGLLDAVNNTRSE</sequence>
<accession>A0ABM9X0U5</accession>
<dbReference type="RefSeq" id="WP_007121346.1">
    <property type="nucleotide sequence ID" value="NZ_ABID01000047.1"/>
</dbReference>
<keyword evidence="3" id="KW-0574">Periplasm</keyword>
<protein>
    <submittedName>
        <fullName evidence="4">TRAP dicarboxylate transporter-DctP subunit</fullName>
    </submittedName>
</protein>
<dbReference type="PANTHER" id="PTHR33376:SF4">
    <property type="entry name" value="SIALIC ACID-BINDING PERIPLASMIC PROTEIN SIAP"/>
    <property type="match status" value="1"/>
</dbReference>
<evidence type="ECO:0000256" key="1">
    <source>
        <dbReference type="ARBA" id="ARBA00004418"/>
    </source>
</evidence>
<name>A0ABM9X0U5_9RHOB</name>
<evidence type="ECO:0000313" key="4">
    <source>
        <dbReference type="EMBL" id="EDQ03079.1"/>
    </source>
</evidence>
<keyword evidence="5" id="KW-1185">Reference proteome</keyword>
<dbReference type="InterPro" id="IPR018389">
    <property type="entry name" value="DctP_fam"/>
</dbReference>
<reference evidence="4 5" key="1">
    <citation type="submission" date="2007-11" db="EMBL/GenBank/DDBJ databases">
        <authorList>
            <person name="Wagner-Dobler I."/>
            <person name="Ferriera S."/>
            <person name="Johnson J."/>
            <person name="Kravitz S."/>
            <person name="Beeson K."/>
            <person name="Sutton G."/>
            <person name="Rogers Y.-H."/>
            <person name="Friedman R."/>
            <person name="Frazier M."/>
            <person name="Venter J.C."/>
        </authorList>
    </citation>
    <scope>NUCLEOTIDE SEQUENCE [LARGE SCALE GENOMIC DNA]</scope>
    <source>
        <strain evidence="4 5">HEL-45</strain>
    </source>
</reference>
<dbReference type="Pfam" id="PF03480">
    <property type="entry name" value="DctP"/>
    <property type="match status" value="1"/>
</dbReference>
<dbReference type="InterPro" id="IPR038404">
    <property type="entry name" value="TRAP_DctP_sf"/>
</dbReference>
<evidence type="ECO:0000256" key="2">
    <source>
        <dbReference type="ARBA" id="ARBA00022729"/>
    </source>
</evidence>
<comment type="caution">
    <text evidence="4">The sequence shown here is derived from an EMBL/GenBank/DDBJ whole genome shotgun (WGS) entry which is preliminary data.</text>
</comment>
<keyword evidence="2" id="KW-0732">Signal</keyword>
<dbReference type="Proteomes" id="UP000003257">
    <property type="component" value="Unassembled WGS sequence"/>
</dbReference>
<organism evidence="4 5">
    <name type="scientific">Sulfitobacter indolifex HEL-45</name>
    <dbReference type="NCBI Taxonomy" id="391624"/>
    <lineage>
        <taxon>Bacteria</taxon>
        <taxon>Pseudomonadati</taxon>
        <taxon>Pseudomonadota</taxon>
        <taxon>Alphaproteobacteria</taxon>
        <taxon>Rhodobacterales</taxon>
        <taxon>Roseobacteraceae</taxon>
        <taxon>Sulfitobacter</taxon>
    </lineage>
</organism>
<proteinExistence type="predicted"/>
<dbReference type="Gene3D" id="3.40.190.170">
    <property type="entry name" value="Bacterial extracellular solute-binding protein, family 7"/>
    <property type="match status" value="1"/>
</dbReference>
<dbReference type="EMBL" id="ABID01000047">
    <property type="protein sequence ID" value="EDQ03079.1"/>
    <property type="molecule type" value="Genomic_DNA"/>
</dbReference>
<dbReference type="PANTHER" id="PTHR33376">
    <property type="match status" value="1"/>
</dbReference>
<comment type="subcellular location">
    <subcellularLocation>
        <location evidence="1">Periplasm</location>
    </subcellularLocation>
</comment>
<gene>
    <name evidence="4" type="ORF">OIHEL45_16866</name>
</gene>